<protein>
    <submittedName>
        <fullName evidence="3">Uncharacterized protein</fullName>
    </submittedName>
</protein>
<keyword evidence="1" id="KW-1133">Transmembrane helix</keyword>
<proteinExistence type="predicted"/>
<feature type="transmembrane region" description="Helical" evidence="1">
    <location>
        <begin position="244"/>
        <end position="266"/>
    </location>
</feature>
<sequence>MKNIVILIILKVILIIEISYSINQIPNNNNNDYMYMVKQWEYSNCTGEQVDFIAFSENQFYTELIDSFLNCDPTKSPISCNFTLNYNQNIINKNIIELKEGICNNFKTIEYIKNSDFDYNESKFCVMSEFSTCQYKPIFHLGTLRDVCVYGWLLKCSSLGYEIKHCKLLDFNDNSNYTLLDDDDGETFPAYVCKNSFENITSLSRGYIVHASTIDGINDPQYEKRILKLGPKSNHHFSNSSTSIFLFSLKKNIILIYFTTLIIIIFL</sequence>
<organism evidence="3 4">
    <name type="scientific">Dictyostelium discoideum</name>
    <name type="common">Social amoeba</name>
    <dbReference type="NCBI Taxonomy" id="44689"/>
    <lineage>
        <taxon>Eukaryota</taxon>
        <taxon>Amoebozoa</taxon>
        <taxon>Evosea</taxon>
        <taxon>Eumycetozoa</taxon>
        <taxon>Dictyostelia</taxon>
        <taxon>Dictyosteliales</taxon>
        <taxon>Dictyosteliaceae</taxon>
        <taxon>Dictyostelium</taxon>
    </lineage>
</organism>
<comment type="caution">
    <text evidence="3">The sequence shown here is derived from an EMBL/GenBank/DDBJ whole genome shotgun (WGS) entry which is preliminary data.</text>
</comment>
<dbReference type="GeneID" id="8621694"/>
<dbReference type="KEGG" id="ddi:DDB_G0278787"/>
<name>Q54XR8_DICDI</name>
<reference evidence="3 4" key="1">
    <citation type="journal article" date="2005" name="Nature">
        <title>The genome of the social amoeba Dictyostelium discoideum.</title>
        <authorList>
            <consortium name="The Dictyostelium discoideum Sequencing Consortium"/>
            <person name="Eichinger L."/>
            <person name="Pachebat J.A."/>
            <person name="Glockner G."/>
            <person name="Rajandream M.A."/>
            <person name="Sucgang R."/>
            <person name="Berriman M."/>
            <person name="Song J."/>
            <person name="Olsen R."/>
            <person name="Szafranski K."/>
            <person name="Xu Q."/>
            <person name="Tunggal B."/>
            <person name="Kummerfeld S."/>
            <person name="Madera M."/>
            <person name="Konfortov B.A."/>
            <person name="Rivero F."/>
            <person name="Bankier A.T."/>
            <person name="Lehmann R."/>
            <person name="Hamlin N."/>
            <person name="Davies R."/>
            <person name="Gaudet P."/>
            <person name="Fey P."/>
            <person name="Pilcher K."/>
            <person name="Chen G."/>
            <person name="Saunders D."/>
            <person name="Sodergren E."/>
            <person name="Davis P."/>
            <person name="Kerhornou A."/>
            <person name="Nie X."/>
            <person name="Hall N."/>
            <person name="Anjard C."/>
            <person name="Hemphill L."/>
            <person name="Bason N."/>
            <person name="Farbrother P."/>
            <person name="Desany B."/>
            <person name="Just E."/>
            <person name="Morio T."/>
            <person name="Rost R."/>
            <person name="Churcher C."/>
            <person name="Cooper J."/>
            <person name="Haydock S."/>
            <person name="van Driessche N."/>
            <person name="Cronin A."/>
            <person name="Goodhead I."/>
            <person name="Muzny D."/>
            <person name="Mourier T."/>
            <person name="Pain A."/>
            <person name="Lu M."/>
            <person name="Harper D."/>
            <person name="Lindsay R."/>
            <person name="Hauser H."/>
            <person name="James K."/>
            <person name="Quiles M."/>
            <person name="Madan Babu M."/>
            <person name="Saito T."/>
            <person name="Buchrieser C."/>
            <person name="Wardroper A."/>
            <person name="Felder M."/>
            <person name="Thangavelu M."/>
            <person name="Johnson D."/>
            <person name="Knights A."/>
            <person name="Loulseged H."/>
            <person name="Mungall K."/>
            <person name="Oliver K."/>
            <person name="Price C."/>
            <person name="Quail M.A."/>
            <person name="Urushihara H."/>
            <person name="Hernandez J."/>
            <person name="Rabbinowitsch E."/>
            <person name="Steffen D."/>
            <person name="Sanders M."/>
            <person name="Ma J."/>
            <person name="Kohara Y."/>
            <person name="Sharp S."/>
            <person name="Simmonds M."/>
            <person name="Spiegler S."/>
            <person name="Tivey A."/>
            <person name="Sugano S."/>
            <person name="White B."/>
            <person name="Walker D."/>
            <person name="Woodward J."/>
            <person name="Winckler T."/>
            <person name="Tanaka Y."/>
            <person name="Shaulsky G."/>
            <person name="Schleicher M."/>
            <person name="Weinstock G."/>
            <person name="Rosenthal A."/>
            <person name="Cox E.C."/>
            <person name="Chisholm R.L."/>
            <person name="Gibbs R."/>
            <person name="Loomis W.F."/>
            <person name="Platzer M."/>
            <person name="Kay R.R."/>
            <person name="Williams J."/>
            <person name="Dear P.H."/>
            <person name="Noegel A.A."/>
            <person name="Barrell B."/>
            <person name="Kuspa A."/>
        </authorList>
    </citation>
    <scope>NUCLEOTIDE SEQUENCE [LARGE SCALE GENOMIC DNA]</scope>
    <source>
        <strain evidence="3 4">AX4</strain>
    </source>
</reference>
<dbReference type="RefSeq" id="XP_641962.1">
    <property type="nucleotide sequence ID" value="XM_636870.1"/>
</dbReference>
<dbReference type="Proteomes" id="UP000002195">
    <property type="component" value="Unassembled WGS sequence"/>
</dbReference>
<keyword evidence="2" id="KW-0732">Signal</keyword>
<evidence type="ECO:0000313" key="4">
    <source>
        <dbReference type="Proteomes" id="UP000002195"/>
    </source>
</evidence>
<evidence type="ECO:0000256" key="1">
    <source>
        <dbReference type="SAM" id="Phobius"/>
    </source>
</evidence>
<dbReference type="VEuPathDB" id="AmoebaDB:DDB_G0278787"/>
<evidence type="ECO:0000313" key="3">
    <source>
        <dbReference type="EMBL" id="EAL67995.1"/>
    </source>
</evidence>
<dbReference type="InParanoid" id="Q54XR8"/>
<gene>
    <name evidence="3" type="ORF">DDB_G0278787</name>
</gene>
<dbReference type="EMBL" id="AAFI02000024">
    <property type="protein sequence ID" value="EAL67995.1"/>
    <property type="molecule type" value="Genomic_DNA"/>
</dbReference>
<feature type="chain" id="PRO_5004249960" evidence="2">
    <location>
        <begin position="22"/>
        <end position="267"/>
    </location>
</feature>
<keyword evidence="4" id="KW-1185">Reference proteome</keyword>
<accession>Q54XR8</accession>
<dbReference type="HOGENOM" id="CLU_1043649_0_0_1"/>
<keyword evidence="1" id="KW-0812">Transmembrane</keyword>
<keyword evidence="1" id="KW-0472">Membrane</keyword>
<dbReference type="PaxDb" id="44689-DDB0206191"/>
<dbReference type="dictyBase" id="DDB_G0278787"/>
<evidence type="ECO:0000256" key="2">
    <source>
        <dbReference type="SAM" id="SignalP"/>
    </source>
</evidence>
<dbReference type="AlphaFoldDB" id="Q54XR8"/>
<feature type="signal peptide" evidence="2">
    <location>
        <begin position="1"/>
        <end position="21"/>
    </location>
</feature>